<sequence>MPCNCRQGIGSHDHLGDGFASEGTFGVGTLLNARVDLPHLQVWNARQSVSEVARLFDVKQMDNLEPICSDADPELLLLVPLKEVCRVKAIAIVGTNDNFAPSEVKLFCNPTDVSGFDSVRRLRPQEELMLAQVSAGDRVVYRLNPAKFYASSSIGIFFEHSFGEEETHLLRIDLFGESSGRSVQQQTATNIVYEAMANPADHNVVEESRKVFTVL</sequence>
<dbReference type="PROSITE" id="PS51532">
    <property type="entry name" value="PITH"/>
    <property type="match status" value="1"/>
</dbReference>
<proteinExistence type="inferred from homology"/>
<dbReference type="InterPro" id="IPR010400">
    <property type="entry name" value="PITH_dom"/>
</dbReference>
<evidence type="ECO:0000256" key="1">
    <source>
        <dbReference type="ARBA" id="ARBA00025788"/>
    </source>
</evidence>
<comment type="similarity">
    <text evidence="1">Belongs to the PITHD1 family.</text>
</comment>
<evidence type="ECO:0000259" key="2">
    <source>
        <dbReference type="PROSITE" id="PS51532"/>
    </source>
</evidence>
<dbReference type="GO" id="GO:0005737">
    <property type="term" value="C:cytoplasm"/>
    <property type="evidence" value="ECO:0007669"/>
    <property type="project" value="UniProtKB-ARBA"/>
</dbReference>
<name>G0TWE9_TRYVY</name>
<dbReference type="EMBL" id="HE573022">
    <property type="protein sequence ID" value="CCC48287.1"/>
    <property type="molecule type" value="Genomic_DNA"/>
</dbReference>
<dbReference type="OMA" id="RLVFKPW"/>
<dbReference type="Gene3D" id="2.60.120.470">
    <property type="entry name" value="PITH domain"/>
    <property type="match status" value="1"/>
</dbReference>
<dbReference type="PANTHER" id="PTHR12175">
    <property type="entry name" value="AD039 HT014 THIOREDOXIN FAMILY TRP26"/>
    <property type="match status" value="1"/>
</dbReference>
<reference evidence="3" key="1">
    <citation type="journal article" date="2012" name="Proc. Natl. Acad. Sci. U.S.A.">
        <title>Antigenic diversity is generated by distinct evolutionary mechanisms in African trypanosome species.</title>
        <authorList>
            <person name="Jackson A.P."/>
            <person name="Berry A."/>
            <person name="Aslett M."/>
            <person name="Allison H.C."/>
            <person name="Burton P."/>
            <person name="Vavrova-Anderson J."/>
            <person name="Brown R."/>
            <person name="Browne H."/>
            <person name="Corton N."/>
            <person name="Hauser H."/>
            <person name="Gamble J."/>
            <person name="Gilderthorp R."/>
            <person name="Marcello L."/>
            <person name="McQuillan J."/>
            <person name="Otto T.D."/>
            <person name="Quail M.A."/>
            <person name="Sanders M.J."/>
            <person name="van Tonder A."/>
            <person name="Ginger M.L."/>
            <person name="Field M.C."/>
            <person name="Barry J.D."/>
            <person name="Hertz-Fowler C."/>
            <person name="Berriman M."/>
        </authorList>
    </citation>
    <scope>NUCLEOTIDE SEQUENCE</scope>
    <source>
        <strain evidence="3">Y486</strain>
    </source>
</reference>
<dbReference type="PANTHER" id="PTHR12175:SF1">
    <property type="entry name" value="PITH DOMAIN-CONTAINING PROTEIN 1"/>
    <property type="match status" value="1"/>
</dbReference>
<dbReference type="Pfam" id="PF06201">
    <property type="entry name" value="PITH"/>
    <property type="match status" value="1"/>
</dbReference>
<accession>G0TWE9</accession>
<organism evidence="3">
    <name type="scientific">Trypanosoma vivax (strain Y486)</name>
    <dbReference type="NCBI Taxonomy" id="1055687"/>
    <lineage>
        <taxon>Eukaryota</taxon>
        <taxon>Discoba</taxon>
        <taxon>Euglenozoa</taxon>
        <taxon>Kinetoplastea</taxon>
        <taxon>Metakinetoplastina</taxon>
        <taxon>Trypanosomatida</taxon>
        <taxon>Trypanosomatidae</taxon>
        <taxon>Trypanosoma</taxon>
        <taxon>Duttonella</taxon>
    </lineage>
</organism>
<dbReference type="InterPro" id="IPR008979">
    <property type="entry name" value="Galactose-bd-like_sf"/>
</dbReference>
<dbReference type="SUPFAM" id="SSF49785">
    <property type="entry name" value="Galactose-binding domain-like"/>
    <property type="match status" value="1"/>
</dbReference>
<dbReference type="VEuPathDB" id="TriTrypDB:TvY486_0600780"/>
<dbReference type="InterPro" id="IPR037047">
    <property type="entry name" value="PITH_dom_sf"/>
</dbReference>
<evidence type="ECO:0000313" key="3">
    <source>
        <dbReference type="EMBL" id="CCC48287.1"/>
    </source>
</evidence>
<dbReference type="InterPro" id="IPR045099">
    <property type="entry name" value="PITH1-like"/>
</dbReference>
<feature type="domain" description="PITH" evidence="2">
    <location>
        <begin position="20"/>
        <end position="195"/>
    </location>
</feature>
<dbReference type="AlphaFoldDB" id="G0TWE9"/>
<gene>
    <name evidence="3" type="ORF">TVY486_0600780</name>
</gene>
<protein>
    <recommendedName>
        <fullName evidence="2">PITH domain-containing protein</fullName>
    </recommendedName>
</protein>